<dbReference type="SUPFAM" id="SSF52266">
    <property type="entry name" value="SGNH hydrolase"/>
    <property type="match status" value="1"/>
</dbReference>
<evidence type="ECO:0000313" key="1">
    <source>
        <dbReference type="EMBL" id="TNJ26558.1"/>
    </source>
</evidence>
<keyword evidence="2" id="KW-1185">Reference proteome</keyword>
<protein>
    <recommendedName>
        <fullName evidence="3">SGNH hydrolase-type esterase domain-containing protein</fullName>
    </recommendedName>
</protein>
<dbReference type="AlphaFoldDB" id="A0A4Z1SSC4"/>
<dbReference type="Proteomes" id="UP000315496">
    <property type="component" value="Chromosome 5"/>
</dbReference>
<name>A0A4Z1SSC4_GIAMU</name>
<sequence length="205" mass="22720">MRVCVFGDSNGAGWRAGMTFTAFERGGHVCWPGLIRERGVEVSSLCTPGLELNGYTRNSTIFKQFLSQEVPKDTCIFILALGTNDILQAGDENQGPRIIKDVKQYFKVVRDWCPGAHCYYLPHAALDLEKVAASGVRVSDGMRKTREHLLENLLDTNIDAKILPVAIRDSHLDIDGIHLTLQGQEYVADVVLHTLQIDGLIDLAQ</sequence>
<proteinExistence type="predicted"/>
<reference evidence="1 2" key="1">
    <citation type="submission" date="2019-05" db="EMBL/GenBank/DDBJ databases">
        <title>The compact genome of Giardia muris reveals important steps in the evolution of intestinal protozoan parasites.</title>
        <authorList>
            <person name="Xu F."/>
            <person name="Jimenez-Gonzalez A."/>
            <person name="Einarsson E."/>
            <person name="Astvaldsson A."/>
            <person name="Peirasmaki D."/>
            <person name="Eckmann L."/>
            <person name="Andersson J.O."/>
            <person name="Svard S.G."/>
            <person name="Jerlstrom-Hultqvist J."/>
        </authorList>
    </citation>
    <scope>NUCLEOTIDE SEQUENCE [LARGE SCALE GENOMIC DNA]</scope>
    <source>
        <strain evidence="1 2">Roberts-Thomson</strain>
    </source>
</reference>
<dbReference type="CDD" id="cd00229">
    <property type="entry name" value="SGNH_hydrolase"/>
    <property type="match status" value="1"/>
</dbReference>
<gene>
    <name evidence="1" type="ORF">GMRT_16377</name>
</gene>
<dbReference type="Gene3D" id="3.40.50.1110">
    <property type="entry name" value="SGNH hydrolase"/>
    <property type="match status" value="1"/>
</dbReference>
<organism evidence="1 2">
    <name type="scientific">Giardia muris</name>
    <dbReference type="NCBI Taxonomy" id="5742"/>
    <lineage>
        <taxon>Eukaryota</taxon>
        <taxon>Metamonada</taxon>
        <taxon>Diplomonadida</taxon>
        <taxon>Hexamitidae</taxon>
        <taxon>Giardiinae</taxon>
        <taxon>Giardia</taxon>
    </lineage>
</organism>
<dbReference type="EMBL" id="VDLU01000005">
    <property type="protein sequence ID" value="TNJ26558.1"/>
    <property type="molecule type" value="Genomic_DNA"/>
</dbReference>
<dbReference type="VEuPathDB" id="GiardiaDB:GMRT_16377"/>
<dbReference type="InterPro" id="IPR036514">
    <property type="entry name" value="SGNH_hydro_sf"/>
</dbReference>
<evidence type="ECO:0000313" key="2">
    <source>
        <dbReference type="Proteomes" id="UP000315496"/>
    </source>
</evidence>
<evidence type="ECO:0008006" key="3">
    <source>
        <dbReference type="Google" id="ProtNLM"/>
    </source>
</evidence>
<comment type="caution">
    <text evidence="1">The sequence shown here is derived from an EMBL/GenBank/DDBJ whole genome shotgun (WGS) entry which is preliminary data.</text>
</comment>
<accession>A0A4Z1SSC4</accession>